<proteinExistence type="predicted"/>
<evidence type="ECO:0000256" key="1">
    <source>
        <dbReference type="SAM" id="MobiDB-lite"/>
    </source>
</evidence>
<organism evidence="2">
    <name type="scientific">Arcella intermedia</name>
    <dbReference type="NCBI Taxonomy" id="1963864"/>
    <lineage>
        <taxon>Eukaryota</taxon>
        <taxon>Amoebozoa</taxon>
        <taxon>Tubulinea</taxon>
        <taxon>Elardia</taxon>
        <taxon>Arcellinida</taxon>
        <taxon>Sphaerothecina</taxon>
        <taxon>Arcellidae</taxon>
        <taxon>Arcella</taxon>
    </lineage>
</organism>
<accession>A0A6B2LR08</accession>
<feature type="compositionally biased region" description="Low complexity" evidence="1">
    <location>
        <begin position="1"/>
        <end position="50"/>
    </location>
</feature>
<protein>
    <submittedName>
        <fullName evidence="2">Uncharacterized protein</fullName>
    </submittedName>
</protein>
<feature type="region of interest" description="Disordered" evidence="1">
    <location>
        <begin position="1"/>
        <end position="114"/>
    </location>
</feature>
<name>A0A6B2LR08_9EUKA</name>
<dbReference type="AlphaFoldDB" id="A0A6B2LR08"/>
<sequence>MDKENNNNSNNAKAKANRNKTNNSTNDIKTTNNNHKTTNSNKNDNVPSSHLDSDSDEDLFKELEYVPKKVERTTNPKPMPTQMANANPLAIKSQPPPSPLSDITPNRPTTKKRT</sequence>
<evidence type="ECO:0000313" key="2">
    <source>
        <dbReference type="EMBL" id="NDV39297.1"/>
    </source>
</evidence>
<feature type="compositionally biased region" description="Basic and acidic residues" evidence="1">
    <location>
        <begin position="58"/>
        <end position="74"/>
    </location>
</feature>
<dbReference type="EMBL" id="GIBP01010328">
    <property type="protein sequence ID" value="NDV39297.1"/>
    <property type="molecule type" value="Transcribed_RNA"/>
</dbReference>
<reference evidence="2" key="1">
    <citation type="journal article" date="2020" name="J. Eukaryot. Microbiol.">
        <title>De novo Sequencing, Assembly and Annotation of the Transcriptome for the Free-Living Testate Amoeba Arcella intermedia.</title>
        <authorList>
            <person name="Ribeiro G.M."/>
            <person name="Porfirio-Sousa A.L."/>
            <person name="Maurer-Alcala X.X."/>
            <person name="Katz L.A."/>
            <person name="Lahr D.J.G."/>
        </authorList>
    </citation>
    <scope>NUCLEOTIDE SEQUENCE</scope>
</reference>